<protein>
    <recommendedName>
        <fullName evidence="4">Plasmid stabilization system</fullName>
    </recommendedName>
</protein>
<dbReference type="RefSeq" id="WP_188452829.1">
    <property type="nucleotide sequence ID" value="NZ_BMFS01000012.1"/>
</dbReference>
<dbReference type="InterPro" id="IPR007712">
    <property type="entry name" value="RelE/ParE_toxin"/>
</dbReference>
<evidence type="ECO:0000256" key="1">
    <source>
        <dbReference type="ARBA" id="ARBA00022649"/>
    </source>
</evidence>
<organism evidence="2 3">
    <name type="scientific">Glycocaulis albus</name>
    <dbReference type="NCBI Taxonomy" id="1382801"/>
    <lineage>
        <taxon>Bacteria</taxon>
        <taxon>Pseudomonadati</taxon>
        <taxon>Pseudomonadota</taxon>
        <taxon>Alphaproteobacteria</taxon>
        <taxon>Maricaulales</taxon>
        <taxon>Maricaulaceae</taxon>
        <taxon>Glycocaulis</taxon>
    </lineage>
</organism>
<dbReference type="InterPro" id="IPR035093">
    <property type="entry name" value="RelE/ParE_toxin_dom_sf"/>
</dbReference>
<dbReference type="EMBL" id="BMFS01000012">
    <property type="protein sequence ID" value="GGH06563.1"/>
    <property type="molecule type" value="Genomic_DNA"/>
</dbReference>
<evidence type="ECO:0008006" key="4">
    <source>
        <dbReference type="Google" id="ProtNLM"/>
    </source>
</evidence>
<gene>
    <name evidence="2" type="ORF">GCM10007420_23920</name>
</gene>
<proteinExistence type="predicted"/>
<dbReference type="Gene3D" id="3.30.2310.20">
    <property type="entry name" value="RelE-like"/>
    <property type="match status" value="1"/>
</dbReference>
<comment type="caution">
    <text evidence="2">The sequence shown here is derived from an EMBL/GenBank/DDBJ whole genome shotgun (WGS) entry which is preliminary data.</text>
</comment>
<evidence type="ECO:0000313" key="2">
    <source>
        <dbReference type="EMBL" id="GGH06563.1"/>
    </source>
</evidence>
<dbReference type="Pfam" id="PF05016">
    <property type="entry name" value="ParE_toxin"/>
    <property type="match status" value="1"/>
</dbReference>
<evidence type="ECO:0000313" key="3">
    <source>
        <dbReference type="Proteomes" id="UP000648722"/>
    </source>
</evidence>
<keyword evidence="1" id="KW-1277">Toxin-antitoxin system</keyword>
<keyword evidence="3" id="KW-1185">Reference proteome</keyword>
<name>A0ABQ1XYC8_9PROT</name>
<reference evidence="3" key="1">
    <citation type="journal article" date="2019" name="Int. J. Syst. Evol. Microbiol.">
        <title>The Global Catalogue of Microorganisms (GCM) 10K type strain sequencing project: providing services to taxonomists for standard genome sequencing and annotation.</title>
        <authorList>
            <consortium name="The Broad Institute Genomics Platform"/>
            <consortium name="The Broad Institute Genome Sequencing Center for Infectious Disease"/>
            <person name="Wu L."/>
            <person name="Ma J."/>
        </authorList>
    </citation>
    <scope>NUCLEOTIDE SEQUENCE [LARGE SCALE GENOMIC DNA]</scope>
    <source>
        <strain evidence="3">CGMCC 1.12766</strain>
    </source>
</reference>
<accession>A0ABQ1XYC8</accession>
<sequence>MTRIRFTPQALAALTEIAQWTYARFGAAQAERYRTDLIEGCNSLVAPSAIERHCKGLLPSATDDISYIRAGMHFVVFRRRENEVAILDLLHVRSDLAARLEALATEP</sequence>
<dbReference type="Proteomes" id="UP000648722">
    <property type="component" value="Unassembled WGS sequence"/>
</dbReference>